<sequence>MDNKNFTFTFLQNKNNYKDTYKDTTNTNSFINKIKNFILYSDVETVVCLDNKNLAGILWLERLLERRDIEVKASFIATDHNKTITNDYTNHAIDLHNDTLPNVTQEDIYIRQFHDKDAIVAQHITERQDSHSSVNAIETQQLEAPATLPATSNDIHNTTLRAHTVTKMEDIIAIPSAIDSKPTFVNDLINLEGNLEHSGHDNVYTSITHARHNAYLQELRSLAEDTIMTEANEECATPKWCESAPEP</sequence>
<organism evidence="1 2">
    <name type="scientific">Rhizophagus clarus</name>
    <dbReference type="NCBI Taxonomy" id="94130"/>
    <lineage>
        <taxon>Eukaryota</taxon>
        <taxon>Fungi</taxon>
        <taxon>Fungi incertae sedis</taxon>
        <taxon>Mucoromycota</taxon>
        <taxon>Glomeromycotina</taxon>
        <taxon>Glomeromycetes</taxon>
        <taxon>Glomerales</taxon>
        <taxon>Glomeraceae</taxon>
        <taxon>Rhizophagus</taxon>
    </lineage>
</organism>
<name>A0A8H3KX80_9GLOM</name>
<evidence type="ECO:0000313" key="2">
    <source>
        <dbReference type="Proteomes" id="UP000615446"/>
    </source>
</evidence>
<proteinExistence type="predicted"/>
<dbReference type="EMBL" id="BLAL01000030">
    <property type="protein sequence ID" value="GES77648.1"/>
    <property type="molecule type" value="Genomic_DNA"/>
</dbReference>
<dbReference type="AlphaFoldDB" id="A0A8H3KX80"/>
<reference evidence="1" key="1">
    <citation type="submission" date="2019-10" db="EMBL/GenBank/DDBJ databases">
        <title>Conservation and host-specific expression of non-tandemly repeated heterogenous ribosome RNA gene in arbuscular mycorrhizal fungi.</title>
        <authorList>
            <person name="Maeda T."/>
            <person name="Kobayashi Y."/>
            <person name="Nakagawa T."/>
            <person name="Ezawa T."/>
            <person name="Yamaguchi K."/>
            <person name="Bino T."/>
            <person name="Nishimoto Y."/>
            <person name="Shigenobu S."/>
            <person name="Kawaguchi M."/>
        </authorList>
    </citation>
    <scope>NUCLEOTIDE SEQUENCE</scope>
    <source>
        <strain evidence="1">HR1</strain>
    </source>
</reference>
<comment type="caution">
    <text evidence="1">The sequence shown here is derived from an EMBL/GenBank/DDBJ whole genome shotgun (WGS) entry which is preliminary data.</text>
</comment>
<evidence type="ECO:0000313" key="1">
    <source>
        <dbReference type="EMBL" id="GES77648.1"/>
    </source>
</evidence>
<dbReference type="Proteomes" id="UP000615446">
    <property type="component" value="Unassembled WGS sequence"/>
</dbReference>
<gene>
    <name evidence="1" type="ORF">RCL2_000500300</name>
</gene>
<accession>A0A8H3KX80</accession>
<protein>
    <submittedName>
        <fullName evidence="1">Uncharacterized protein</fullName>
    </submittedName>
</protein>